<dbReference type="EMBL" id="CP002200">
    <property type="protein sequence ID" value="ADN18079.1"/>
    <property type="molecule type" value="Genomic_DNA"/>
</dbReference>
<keyword evidence="1" id="KW-0732">Signal</keyword>
<feature type="signal peptide" evidence="1">
    <location>
        <begin position="1"/>
        <end position="19"/>
    </location>
</feature>
<evidence type="ECO:0000313" key="2">
    <source>
        <dbReference type="EMBL" id="ADN18079.1"/>
    </source>
</evidence>
<name>E0UM99_GLOV7</name>
<keyword evidence="2" id="KW-0614">Plasmid</keyword>
<feature type="chain" id="PRO_5003141413" evidence="1">
    <location>
        <begin position="20"/>
        <end position="220"/>
    </location>
</feature>
<geneLocation type="plasmid" evidence="2 3">
    <name>Cy782202</name>
</geneLocation>
<dbReference type="RefSeq" id="WP_013334827.1">
    <property type="nucleotide sequence ID" value="NC_014534.1"/>
</dbReference>
<dbReference type="OrthoDB" id="582613at2"/>
<reference evidence="3" key="1">
    <citation type="journal article" date="2011" name="MBio">
        <title>Novel metabolic attributes of the genus Cyanothece, comprising a group of unicellular nitrogen-fixing Cyanobacteria.</title>
        <authorList>
            <person name="Bandyopadhyay A."/>
            <person name="Elvitigala T."/>
            <person name="Welsh E."/>
            <person name="Stockel J."/>
            <person name="Liberton M."/>
            <person name="Min H."/>
            <person name="Sherman L.A."/>
            <person name="Pakrasi H.B."/>
        </authorList>
    </citation>
    <scope>NUCLEOTIDE SEQUENCE [LARGE SCALE GENOMIC DNA]</scope>
    <source>
        <strain evidence="3">PCC 7822</strain>
        <plasmid evidence="3">Cy782202</plasmid>
    </source>
</reference>
<proteinExistence type="predicted"/>
<dbReference type="KEGG" id="cyj:Cyan7822_6279"/>
<keyword evidence="3" id="KW-1185">Reference proteome</keyword>
<sequence length="220" mass="23928">MLKLLSLVIALAIARPALAFEVPANQLRSGSTTIRVAPGQATAINFENGEVIDHFIISDDSRLVYNTDKEPGQAQTLILREIKPLIVQGATFTSGPNVLINTQSPDGTRNLYQFQVQFVRVVAPSERVIRVVAPSYSPAQQFLQTALGTATLDDVQEGLVHILKTGQASPDDPKIQSIQSCLELARQMPLERAAKQSNVSWDSLVRLGEIGLQIKSESSL</sequence>
<evidence type="ECO:0000256" key="1">
    <source>
        <dbReference type="SAM" id="SignalP"/>
    </source>
</evidence>
<dbReference type="Proteomes" id="UP000008206">
    <property type="component" value="Plasmid Cy782202"/>
</dbReference>
<organism evidence="2 3">
    <name type="scientific">Gloeothece verrucosa (strain PCC 7822)</name>
    <name type="common">Cyanothece sp. (strain PCC 7822)</name>
    <dbReference type="NCBI Taxonomy" id="497965"/>
    <lineage>
        <taxon>Bacteria</taxon>
        <taxon>Bacillati</taxon>
        <taxon>Cyanobacteriota</taxon>
        <taxon>Cyanophyceae</taxon>
        <taxon>Oscillatoriophycideae</taxon>
        <taxon>Chroococcales</taxon>
        <taxon>Aphanothecaceae</taxon>
        <taxon>Gloeothece</taxon>
        <taxon>Gloeothece verrucosa</taxon>
    </lineage>
</organism>
<dbReference type="HOGENOM" id="CLU_1254217_0_0_3"/>
<accession>E0UM99</accession>
<evidence type="ECO:0000313" key="3">
    <source>
        <dbReference type="Proteomes" id="UP000008206"/>
    </source>
</evidence>
<gene>
    <name evidence="2" type="ordered locus">Cyan7822_6279</name>
</gene>
<dbReference type="AlphaFoldDB" id="E0UM99"/>
<protein>
    <submittedName>
        <fullName evidence="2">Uncharacterized protein</fullName>
    </submittedName>
</protein>